<name>A0A521ER16_9RHOB</name>
<keyword evidence="3" id="KW-0238">DNA-binding</keyword>
<dbReference type="InterPro" id="IPR010982">
    <property type="entry name" value="Lambda_DNA-bd_dom_sf"/>
</dbReference>
<evidence type="ECO:0000256" key="4">
    <source>
        <dbReference type="ARBA" id="ARBA00023163"/>
    </source>
</evidence>
<dbReference type="InterPro" id="IPR046335">
    <property type="entry name" value="LacI/GalR-like_sensor"/>
</dbReference>
<dbReference type="GO" id="GO:0000976">
    <property type="term" value="F:transcription cis-regulatory region binding"/>
    <property type="evidence" value="ECO:0007669"/>
    <property type="project" value="TreeGrafter"/>
</dbReference>
<sequence>MKKPTISDLAKAAGVSVTTVSHAFSGRRHVDPETCKRIERLADQLGYHPSGMARALRSGRTGVIALASSMPFAVAAGPSRLGFLMEIAASAAMSALTRDLALCLIPPHPTAPSYGTASFDGVILVEPMLDDPLIQHFEQRRTAIVSIGTVPGRPDIPSIDLRSHETACLLLNHLAEQGCRQIAALLGTSPRTSQIESADAYAAFVAQHGTQARLIRLEEEDAENTAYRQMLDVLRTDPAVDGVFASIDAFATGAIRAAHDTDRAIPEKLCVVTRYDGLRAKLSQPPLTAVDLYLPMVAEKAVELLLNQIDGHKHSVKSDLPKLIIRASSQKRGS</sequence>
<dbReference type="Proteomes" id="UP000319014">
    <property type="component" value="Unassembled WGS sequence"/>
</dbReference>
<evidence type="ECO:0000256" key="3">
    <source>
        <dbReference type="ARBA" id="ARBA00023125"/>
    </source>
</evidence>
<dbReference type="SMART" id="SM00354">
    <property type="entry name" value="HTH_LACI"/>
    <property type="match status" value="1"/>
</dbReference>
<evidence type="ECO:0000313" key="8">
    <source>
        <dbReference type="Proteomes" id="UP000319014"/>
    </source>
</evidence>
<dbReference type="InterPro" id="IPR028082">
    <property type="entry name" value="Peripla_BP_I"/>
</dbReference>
<dbReference type="InterPro" id="IPR001387">
    <property type="entry name" value="Cro/C1-type_HTH"/>
</dbReference>
<dbReference type="RefSeq" id="WP_142663923.1">
    <property type="nucleotide sequence ID" value="NZ_FXTK01000014.1"/>
</dbReference>
<evidence type="ECO:0000256" key="1">
    <source>
        <dbReference type="ARBA" id="ARBA00022491"/>
    </source>
</evidence>
<dbReference type="Pfam" id="PF00356">
    <property type="entry name" value="LacI"/>
    <property type="match status" value="1"/>
</dbReference>
<feature type="domain" description="HTH cro/C1-type" evidence="6">
    <location>
        <begin position="5"/>
        <end position="41"/>
    </location>
</feature>
<dbReference type="Pfam" id="PF13377">
    <property type="entry name" value="Peripla_BP_3"/>
    <property type="match status" value="1"/>
</dbReference>
<feature type="domain" description="HTH lacI-type" evidence="5">
    <location>
        <begin position="4"/>
        <end position="58"/>
    </location>
</feature>
<dbReference type="OrthoDB" id="234496at2"/>
<reference evidence="7 8" key="1">
    <citation type="submission" date="2017-05" db="EMBL/GenBank/DDBJ databases">
        <authorList>
            <person name="Varghese N."/>
            <person name="Submissions S."/>
        </authorList>
    </citation>
    <scope>NUCLEOTIDE SEQUENCE [LARGE SCALE GENOMIC DNA]</scope>
    <source>
        <strain evidence="7 8">DSM 100094</strain>
    </source>
</reference>
<dbReference type="PROSITE" id="PS50943">
    <property type="entry name" value="HTH_CROC1"/>
    <property type="match status" value="1"/>
</dbReference>
<dbReference type="AlphaFoldDB" id="A0A521ER16"/>
<evidence type="ECO:0000259" key="6">
    <source>
        <dbReference type="PROSITE" id="PS50943"/>
    </source>
</evidence>
<keyword evidence="4" id="KW-0804">Transcription</keyword>
<proteinExistence type="predicted"/>
<dbReference type="Gene3D" id="3.40.50.2300">
    <property type="match status" value="2"/>
</dbReference>
<evidence type="ECO:0000256" key="2">
    <source>
        <dbReference type="ARBA" id="ARBA00023015"/>
    </source>
</evidence>
<organism evidence="7 8">
    <name type="scientific">Paracoccus laeviglucosivorans</name>
    <dbReference type="NCBI Taxonomy" id="1197861"/>
    <lineage>
        <taxon>Bacteria</taxon>
        <taxon>Pseudomonadati</taxon>
        <taxon>Pseudomonadota</taxon>
        <taxon>Alphaproteobacteria</taxon>
        <taxon>Rhodobacterales</taxon>
        <taxon>Paracoccaceae</taxon>
        <taxon>Paracoccus</taxon>
    </lineage>
</organism>
<dbReference type="PANTHER" id="PTHR30146">
    <property type="entry name" value="LACI-RELATED TRANSCRIPTIONAL REPRESSOR"/>
    <property type="match status" value="1"/>
</dbReference>
<evidence type="ECO:0000259" key="5">
    <source>
        <dbReference type="PROSITE" id="PS50932"/>
    </source>
</evidence>
<dbReference type="CDD" id="cd01392">
    <property type="entry name" value="HTH_LacI"/>
    <property type="match status" value="1"/>
</dbReference>
<dbReference type="EMBL" id="FXTK01000014">
    <property type="protein sequence ID" value="SMO85550.1"/>
    <property type="molecule type" value="Genomic_DNA"/>
</dbReference>
<keyword evidence="1" id="KW-0678">Repressor</keyword>
<dbReference type="Gene3D" id="1.10.260.40">
    <property type="entry name" value="lambda repressor-like DNA-binding domains"/>
    <property type="match status" value="1"/>
</dbReference>
<dbReference type="GO" id="GO:0003700">
    <property type="term" value="F:DNA-binding transcription factor activity"/>
    <property type="evidence" value="ECO:0007669"/>
    <property type="project" value="TreeGrafter"/>
</dbReference>
<dbReference type="SUPFAM" id="SSF47413">
    <property type="entry name" value="lambda repressor-like DNA-binding domains"/>
    <property type="match status" value="1"/>
</dbReference>
<dbReference type="InterPro" id="IPR000843">
    <property type="entry name" value="HTH_LacI"/>
</dbReference>
<keyword evidence="2" id="KW-0805">Transcription regulation</keyword>
<dbReference type="PROSITE" id="PS50932">
    <property type="entry name" value="HTH_LACI_2"/>
    <property type="match status" value="1"/>
</dbReference>
<dbReference type="PANTHER" id="PTHR30146:SF151">
    <property type="entry name" value="HTH-TYPE TRANSCRIPTIONAL REPRESSOR CYTR"/>
    <property type="match status" value="1"/>
</dbReference>
<gene>
    <name evidence="7" type="ORF">SAMN06265221_11455</name>
</gene>
<protein>
    <submittedName>
        <fullName evidence="7">Transcriptional regulator, LacI family</fullName>
    </submittedName>
</protein>
<evidence type="ECO:0000313" key="7">
    <source>
        <dbReference type="EMBL" id="SMO85550.1"/>
    </source>
</evidence>
<dbReference type="SUPFAM" id="SSF53822">
    <property type="entry name" value="Periplasmic binding protein-like I"/>
    <property type="match status" value="1"/>
</dbReference>
<keyword evidence="8" id="KW-1185">Reference proteome</keyword>
<accession>A0A521ER16</accession>